<evidence type="ECO:0000259" key="9">
    <source>
        <dbReference type="PROSITE" id="PS50885"/>
    </source>
</evidence>
<comment type="subcellular location">
    <subcellularLocation>
        <location evidence="1">Cell membrane</location>
        <topology evidence="1">Multi-pass membrane protein</topology>
    </subcellularLocation>
</comment>
<evidence type="ECO:0000256" key="8">
    <source>
        <dbReference type="SAM" id="Phobius"/>
    </source>
</evidence>
<evidence type="ECO:0000256" key="5">
    <source>
        <dbReference type="ARBA" id="ARBA00022989"/>
    </source>
</evidence>
<evidence type="ECO:0000256" key="6">
    <source>
        <dbReference type="ARBA" id="ARBA00023136"/>
    </source>
</evidence>
<feature type="transmembrane region" description="Helical" evidence="8">
    <location>
        <begin position="21"/>
        <end position="43"/>
    </location>
</feature>
<dbReference type="SMART" id="SM00304">
    <property type="entry name" value="HAMP"/>
    <property type="match status" value="1"/>
</dbReference>
<reference evidence="10" key="1">
    <citation type="submission" date="2019-10" db="EMBL/GenBank/DDBJ databases">
        <authorList>
            <consortium name="Genoscope - CEA"/>
            <person name="William W."/>
        </authorList>
    </citation>
    <scope>NUCLEOTIDE SEQUENCE [LARGE SCALE GENOMIC DNA]</scope>
    <source>
        <strain evidence="10">BBR_PRJEB10994</strain>
    </source>
</reference>
<dbReference type="SUPFAM" id="SSF81606">
    <property type="entry name" value="PP2C-like"/>
    <property type="match status" value="1"/>
</dbReference>
<dbReference type="PROSITE" id="PS50885">
    <property type="entry name" value="HAMP"/>
    <property type="match status" value="1"/>
</dbReference>
<dbReference type="PANTHER" id="PTHR43156">
    <property type="entry name" value="STAGE II SPORULATION PROTEIN E-RELATED"/>
    <property type="match status" value="1"/>
</dbReference>
<dbReference type="InterPro" id="IPR036457">
    <property type="entry name" value="PPM-type-like_dom_sf"/>
</dbReference>
<dbReference type="Gene3D" id="3.60.40.10">
    <property type="entry name" value="PPM-type phosphatase domain"/>
    <property type="match status" value="1"/>
</dbReference>
<feature type="transmembrane region" description="Helical" evidence="8">
    <location>
        <begin position="359"/>
        <end position="382"/>
    </location>
</feature>
<dbReference type="PANTHER" id="PTHR43156:SF2">
    <property type="entry name" value="STAGE II SPORULATION PROTEIN E"/>
    <property type="match status" value="1"/>
</dbReference>
<sequence>MNFSSKTHLRFRPLGKIRLKTALVFPFILQITVAVGLVGYFSFRNGQQAVENLAQQLIQSVSVRIENHVLEYFNKSFQILRVTEDNIKAGNLDLNDFEGLKRYFWNLVLEGDLESYIFYGNEQGEFIGVEHLETGEIQLKIRTIETEPLRQIYRLDDQGNRAEFVKQAEYDPRKRPWYQVAKQAQKPTWTSIYPFFSRQNTDTALGISAVLPVFEDDRKLQGVLCINITLLRIREFLKNLYISPHGQSFIIERSGDLVVSSKIEKPFKIQWKGEDAEVERFPANQSENITIRHTAKAFLKRFGSFVAIQNSEQVKFQQNSEWYYAQILPIQDQKGLDWLVVVVVPESDFITEIKRNTKMTIALCLIALAVATAMGILTASWITKPIFQLNEASHQLAEGELDQQVKVGGIKELDILANSFNGMARQLKESFDTLEEKVKERTGQLADANQEIGTLNTRLKAENLRMGAELDILREMQQLILPKPQELAEIKDLDIVGYMEPADEVGGDYYDILFTHGIVTIGIGDVTGHGLESGILMVMIQAAVRTLKEVEEHDPIKFLNTLNRMIYYNIQRMNSDKNLSLAILTYSEGVLSISGQHEEILIIRQGGKVERIDTMDLGFPIGLDENISEFINNTLIELHHGDGIVLYTDGITEAQNMEKKFYELEKLCTIISQNWHREAEAIKNAVIEDVKSFMGEQKQFDDITLLVIKKK</sequence>
<dbReference type="AlphaFoldDB" id="A0A7Z9BQ49"/>
<dbReference type="GO" id="GO:0016791">
    <property type="term" value="F:phosphatase activity"/>
    <property type="evidence" value="ECO:0007669"/>
    <property type="project" value="TreeGrafter"/>
</dbReference>
<dbReference type="Gene3D" id="6.10.340.10">
    <property type="match status" value="1"/>
</dbReference>
<comment type="caution">
    <text evidence="10">The sequence shown here is derived from an EMBL/GenBank/DDBJ whole genome shotgun (WGS) entry which is preliminary data.</text>
</comment>
<dbReference type="SUPFAM" id="SSF158472">
    <property type="entry name" value="HAMP domain-like"/>
    <property type="match status" value="1"/>
</dbReference>
<evidence type="ECO:0000313" key="11">
    <source>
        <dbReference type="Proteomes" id="UP000182190"/>
    </source>
</evidence>
<protein>
    <submittedName>
        <fullName evidence="10">Protein serine/threonine phosphatase with Cache sensor</fullName>
    </submittedName>
</protein>
<dbReference type="SMART" id="SM00331">
    <property type="entry name" value="PP2C_SIG"/>
    <property type="match status" value="1"/>
</dbReference>
<dbReference type="InterPro" id="IPR052016">
    <property type="entry name" value="Bact_Sigma-Reg"/>
</dbReference>
<keyword evidence="6 8" id="KW-0472">Membrane</keyword>
<dbReference type="Pfam" id="PF07228">
    <property type="entry name" value="SpoIIE"/>
    <property type="match status" value="1"/>
</dbReference>
<gene>
    <name evidence="10" type="ORF">PL9631_500072</name>
</gene>
<dbReference type="CDD" id="cd12913">
    <property type="entry name" value="PDC1_MCP_like"/>
    <property type="match status" value="1"/>
</dbReference>
<evidence type="ECO:0000256" key="1">
    <source>
        <dbReference type="ARBA" id="ARBA00004651"/>
    </source>
</evidence>
<evidence type="ECO:0000256" key="7">
    <source>
        <dbReference type="SAM" id="Coils"/>
    </source>
</evidence>
<feature type="coiled-coil region" evidence="7">
    <location>
        <begin position="424"/>
        <end position="465"/>
    </location>
</feature>
<name>A0A7Z9BQ49_9CYAN</name>
<keyword evidence="2" id="KW-1003">Cell membrane</keyword>
<evidence type="ECO:0000256" key="2">
    <source>
        <dbReference type="ARBA" id="ARBA00022475"/>
    </source>
</evidence>
<keyword evidence="3 8" id="KW-0812">Transmembrane</keyword>
<dbReference type="CDD" id="cd06225">
    <property type="entry name" value="HAMP"/>
    <property type="match status" value="1"/>
</dbReference>
<dbReference type="GO" id="GO:0005886">
    <property type="term" value="C:plasma membrane"/>
    <property type="evidence" value="ECO:0007669"/>
    <property type="project" value="UniProtKB-SubCell"/>
</dbReference>
<evidence type="ECO:0000256" key="4">
    <source>
        <dbReference type="ARBA" id="ARBA00022801"/>
    </source>
</evidence>
<dbReference type="EMBL" id="CZCS02000191">
    <property type="protein sequence ID" value="VXD20202.1"/>
    <property type="molecule type" value="Genomic_DNA"/>
</dbReference>
<dbReference type="InterPro" id="IPR001932">
    <property type="entry name" value="PPM-type_phosphatase-like_dom"/>
</dbReference>
<keyword evidence="5 8" id="KW-1133">Transmembrane helix</keyword>
<dbReference type="Pfam" id="PF02743">
    <property type="entry name" value="dCache_1"/>
    <property type="match status" value="1"/>
</dbReference>
<feature type="domain" description="HAMP" evidence="9">
    <location>
        <begin position="380"/>
        <end position="432"/>
    </location>
</feature>
<dbReference type="Proteomes" id="UP000182190">
    <property type="component" value="Unassembled WGS sequence"/>
</dbReference>
<keyword evidence="4" id="KW-0378">Hydrolase</keyword>
<dbReference type="Pfam" id="PF00672">
    <property type="entry name" value="HAMP"/>
    <property type="match status" value="1"/>
</dbReference>
<proteinExistence type="predicted"/>
<accession>A0A7Z9BQ49</accession>
<dbReference type="InterPro" id="IPR033479">
    <property type="entry name" value="dCache_1"/>
</dbReference>
<evidence type="ECO:0000256" key="3">
    <source>
        <dbReference type="ARBA" id="ARBA00022692"/>
    </source>
</evidence>
<dbReference type="GO" id="GO:0007165">
    <property type="term" value="P:signal transduction"/>
    <property type="evidence" value="ECO:0007669"/>
    <property type="project" value="InterPro"/>
</dbReference>
<keyword evidence="11" id="KW-1185">Reference proteome</keyword>
<evidence type="ECO:0000313" key="10">
    <source>
        <dbReference type="EMBL" id="VXD20202.1"/>
    </source>
</evidence>
<dbReference type="OrthoDB" id="9802500at2"/>
<keyword evidence="7" id="KW-0175">Coiled coil</keyword>
<dbReference type="Gene3D" id="3.30.450.20">
    <property type="entry name" value="PAS domain"/>
    <property type="match status" value="2"/>
</dbReference>
<dbReference type="InterPro" id="IPR003660">
    <property type="entry name" value="HAMP_dom"/>
</dbReference>
<dbReference type="RefSeq" id="WP_083618715.1">
    <property type="nucleotide sequence ID" value="NZ_LR735008.1"/>
</dbReference>
<organism evidence="10 11">
    <name type="scientific">Planktothrix paucivesiculata PCC 9631</name>
    <dbReference type="NCBI Taxonomy" id="671071"/>
    <lineage>
        <taxon>Bacteria</taxon>
        <taxon>Bacillati</taxon>
        <taxon>Cyanobacteriota</taxon>
        <taxon>Cyanophyceae</taxon>
        <taxon>Oscillatoriophycideae</taxon>
        <taxon>Oscillatoriales</taxon>
        <taxon>Microcoleaceae</taxon>
        <taxon>Planktothrix</taxon>
    </lineage>
</organism>